<dbReference type="InterPro" id="IPR038872">
    <property type="entry name" value="Put_GTT3"/>
</dbReference>
<dbReference type="EMBL" id="JAYKXP010000039">
    <property type="protein sequence ID" value="KAK7039252.1"/>
    <property type="molecule type" value="Genomic_DNA"/>
</dbReference>
<feature type="domain" description="SAP" evidence="2">
    <location>
        <begin position="9"/>
        <end position="43"/>
    </location>
</feature>
<dbReference type="Proteomes" id="UP001383192">
    <property type="component" value="Unassembled WGS sequence"/>
</dbReference>
<name>A0AAW0CJF4_9AGAR</name>
<evidence type="ECO:0000256" key="1">
    <source>
        <dbReference type="SAM" id="MobiDB-lite"/>
    </source>
</evidence>
<reference evidence="3 4" key="1">
    <citation type="submission" date="2024-01" db="EMBL/GenBank/DDBJ databases">
        <title>A draft genome for a cacao thread blight-causing isolate of Paramarasmius palmivorus.</title>
        <authorList>
            <person name="Baruah I.K."/>
            <person name="Bukari Y."/>
            <person name="Amoako-Attah I."/>
            <person name="Meinhardt L.W."/>
            <person name="Bailey B.A."/>
            <person name="Cohen S.P."/>
        </authorList>
    </citation>
    <scope>NUCLEOTIDE SEQUENCE [LARGE SCALE GENOMIC DNA]</scope>
    <source>
        <strain evidence="3 4">GH-12</strain>
    </source>
</reference>
<dbReference type="AlphaFoldDB" id="A0AAW0CJF4"/>
<dbReference type="PANTHER" id="PTHR41807">
    <property type="entry name" value="GLUTATHIONE TRANSFERASE 3"/>
    <property type="match status" value="1"/>
</dbReference>
<organism evidence="3 4">
    <name type="scientific">Paramarasmius palmivorus</name>
    <dbReference type="NCBI Taxonomy" id="297713"/>
    <lineage>
        <taxon>Eukaryota</taxon>
        <taxon>Fungi</taxon>
        <taxon>Dikarya</taxon>
        <taxon>Basidiomycota</taxon>
        <taxon>Agaricomycotina</taxon>
        <taxon>Agaricomycetes</taxon>
        <taxon>Agaricomycetidae</taxon>
        <taxon>Agaricales</taxon>
        <taxon>Marasmiineae</taxon>
        <taxon>Marasmiaceae</taxon>
        <taxon>Paramarasmius</taxon>
    </lineage>
</organism>
<gene>
    <name evidence="3" type="ORF">VNI00_010157</name>
</gene>
<protein>
    <recommendedName>
        <fullName evidence="2">SAP domain-containing protein</fullName>
    </recommendedName>
</protein>
<accession>A0AAW0CJF4</accession>
<comment type="caution">
    <text evidence="3">The sequence shown here is derived from an EMBL/GenBank/DDBJ whole genome shotgun (WGS) entry which is preliminary data.</text>
</comment>
<evidence type="ECO:0000313" key="3">
    <source>
        <dbReference type="EMBL" id="KAK7039252.1"/>
    </source>
</evidence>
<dbReference type="InterPro" id="IPR003034">
    <property type="entry name" value="SAP_dom"/>
</dbReference>
<evidence type="ECO:0000259" key="2">
    <source>
        <dbReference type="PROSITE" id="PS50800"/>
    </source>
</evidence>
<feature type="region of interest" description="Disordered" evidence="1">
    <location>
        <begin position="41"/>
        <end position="142"/>
    </location>
</feature>
<proteinExistence type="predicted"/>
<keyword evidence="4" id="KW-1185">Reference proteome</keyword>
<dbReference type="PANTHER" id="PTHR41807:SF1">
    <property type="entry name" value="GLUTATHIONE TRANSFERASE 3"/>
    <property type="match status" value="1"/>
</dbReference>
<dbReference type="GO" id="GO:0016020">
    <property type="term" value="C:membrane"/>
    <property type="evidence" value="ECO:0007669"/>
    <property type="project" value="TreeGrafter"/>
</dbReference>
<sequence length="371" mass="40469">MPPVYSGTLQSKKKSDLQAIATELGLSDEGTRDDLQARINKRLDEKERVLEDDPRFSGLFESRKRSTRRGTSSQPENQLPSRRSALPSTMAPIAESTPTKDLREVSMFLKNPLSPNEEVEEPENILGTPSSLPPLPPSPETSTVISSRTVIEKSVVQAPSGNGVLVETRPEELVLKKSNEFLVRSRAFLSNSLNIWSLTAVIELSYILMTAIPWQYRSVSSTSSISIPLPPPASVLQSLPFWHCLYTVLLHWFIPALLVPAISGTLISFRPPVRRSEGEAIETVPFDPLTASIVRLAAHLAYPYDSCAFAPAQCGLSMSLDTVDVLGPRWRLLASGVGVAFAFAEAITVAGSSGLPGPQLAEIAVEEQRQQ</sequence>
<evidence type="ECO:0000313" key="4">
    <source>
        <dbReference type="Proteomes" id="UP001383192"/>
    </source>
</evidence>
<feature type="compositionally biased region" description="Basic and acidic residues" evidence="1">
    <location>
        <begin position="41"/>
        <end position="55"/>
    </location>
</feature>
<dbReference type="PROSITE" id="PS50800">
    <property type="entry name" value="SAP"/>
    <property type="match status" value="1"/>
</dbReference>